<dbReference type="AlphaFoldDB" id="A0A0B2S620"/>
<gene>
    <name evidence="1" type="ORF">glysoja_047238</name>
</gene>
<evidence type="ECO:0008006" key="2">
    <source>
        <dbReference type="Google" id="ProtNLM"/>
    </source>
</evidence>
<protein>
    <recommendedName>
        <fullName evidence="2">Reverse transcriptase zinc-binding domain-containing protein</fullName>
    </recommendedName>
</protein>
<evidence type="ECO:0000313" key="1">
    <source>
        <dbReference type="EMBL" id="KHN39724.1"/>
    </source>
</evidence>
<feature type="non-terminal residue" evidence="1">
    <location>
        <position position="1"/>
    </location>
</feature>
<sequence>WRLMRHCLPTRTNLHSKNVQCPLDCVHYNSGIENEWQLFLPCKHVQYIWKVSHLWHIIEHRWDNDGSFHDLIFEILSVSTPEIRSRIGTILWCI</sequence>
<name>A0A0B2S620_GLYSO</name>
<dbReference type="EMBL" id="KN646197">
    <property type="protein sequence ID" value="KHN39724.1"/>
    <property type="molecule type" value="Genomic_DNA"/>
</dbReference>
<accession>A0A0B2S620</accession>
<reference evidence="1" key="1">
    <citation type="submission" date="2014-07" db="EMBL/GenBank/DDBJ databases">
        <title>Identification of a novel salt tolerance gene in wild soybean by whole-genome sequencing.</title>
        <authorList>
            <person name="Lam H.-M."/>
            <person name="Qi X."/>
            <person name="Li M.-W."/>
            <person name="Liu X."/>
            <person name="Xie M."/>
            <person name="Ni M."/>
            <person name="Xu X."/>
        </authorList>
    </citation>
    <scope>NUCLEOTIDE SEQUENCE [LARGE SCALE GENOMIC DNA]</scope>
    <source>
        <tissue evidence="1">Root</tissue>
    </source>
</reference>
<dbReference type="Proteomes" id="UP000053555">
    <property type="component" value="Unassembled WGS sequence"/>
</dbReference>
<organism evidence="1">
    <name type="scientific">Glycine soja</name>
    <name type="common">Wild soybean</name>
    <dbReference type="NCBI Taxonomy" id="3848"/>
    <lineage>
        <taxon>Eukaryota</taxon>
        <taxon>Viridiplantae</taxon>
        <taxon>Streptophyta</taxon>
        <taxon>Embryophyta</taxon>
        <taxon>Tracheophyta</taxon>
        <taxon>Spermatophyta</taxon>
        <taxon>Magnoliopsida</taxon>
        <taxon>eudicotyledons</taxon>
        <taxon>Gunneridae</taxon>
        <taxon>Pentapetalae</taxon>
        <taxon>rosids</taxon>
        <taxon>fabids</taxon>
        <taxon>Fabales</taxon>
        <taxon>Fabaceae</taxon>
        <taxon>Papilionoideae</taxon>
        <taxon>50 kb inversion clade</taxon>
        <taxon>NPAAA clade</taxon>
        <taxon>indigoferoid/millettioid clade</taxon>
        <taxon>Phaseoleae</taxon>
        <taxon>Glycine</taxon>
        <taxon>Glycine subgen. Soja</taxon>
    </lineage>
</organism>
<proteinExistence type="predicted"/>